<name>A0A0B1Q5V6_9HYPH</name>
<feature type="transmembrane region" description="Helical" evidence="11">
    <location>
        <begin position="12"/>
        <end position="32"/>
    </location>
</feature>
<dbReference type="GO" id="GO:0000155">
    <property type="term" value="F:phosphorelay sensor kinase activity"/>
    <property type="evidence" value="ECO:0007669"/>
    <property type="project" value="InterPro"/>
</dbReference>
<dbReference type="SUPFAM" id="SSF53850">
    <property type="entry name" value="Periplasmic binding protein-like II"/>
    <property type="match status" value="1"/>
</dbReference>
<dbReference type="PANTHER" id="PTHR45436">
    <property type="entry name" value="SENSOR HISTIDINE KINASE YKOH"/>
    <property type="match status" value="1"/>
</dbReference>
<dbReference type="CDD" id="cd00075">
    <property type="entry name" value="HATPase"/>
    <property type="match status" value="1"/>
</dbReference>
<dbReference type="Gene3D" id="3.40.190.10">
    <property type="entry name" value="Periplasmic binding protein-like II"/>
    <property type="match status" value="2"/>
</dbReference>
<dbReference type="InterPro" id="IPR004358">
    <property type="entry name" value="Sig_transdc_His_kin-like_C"/>
</dbReference>
<dbReference type="PRINTS" id="PR00344">
    <property type="entry name" value="BCTRLSENSOR"/>
</dbReference>
<dbReference type="InterPro" id="IPR003660">
    <property type="entry name" value="HAMP_dom"/>
</dbReference>
<dbReference type="PROSITE" id="PS50109">
    <property type="entry name" value="HIS_KIN"/>
    <property type="match status" value="1"/>
</dbReference>
<feature type="transmembrane region" description="Helical" evidence="11">
    <location>
        <begin position="165"/>
        <end position="184"/>
    </location>
</feature>
<comment type="caution">
    <text evidence="14">The sequence shown here is derived from an EMBL/GenBank/DDBJ whole genome shotgun (WGS) entry which is preliminary data.</text>
</comment>
<feature type="domain" description="Histidine kinase" evidence="12">
    <location>
        <begin position="244"/>
        <end position="455"/>
    </location>
</feature>
<proteinExistence type="predicted"/>
<organism evidence="14 15">
    <name type="scientific">Aureimonas altamirensis</name>
    <dbReference type="NCBI Taxonomy" id="370622"/>
    <lineage>
        <taxon>Bacteria</taxon>
        <taxon>Pseudomonadati</taxon>
        <taxon>Pseudomonadota</taxon>
        <taxon>Alphaproteobacteria</taxon>
        <taxon>Hyphomicrobiales</taxon>
        <taxon>Aurantimonadaceae</taxon>
        <taxon>Aureimonas</taxon>
    </lineage>
</organism>
<keyword evidence="4" id="KW-0597">Phosphoprotein</keyword>
<dbReference type="Pfam" id="PF02518">
    <property type="entry name" value="HATPase_c"/>
    <property type="match status" value="1"/>
</dbReference>
<keyword evidence="5" id="KW-0808">Transferase</keyword>
<dbReference type="SMART" id="SM00387">
    <property type="entry name" value="HATPase_c"/>
    <property type="match status" value="1"/>
</dbReference>
<dbReference type="PROSITE" id="PS50885">
    <property type="entry name" value="HAMP"/>
    <property type="match status" value="1"/>
</dbReference>
<dbReference type="InterPro" id="IPR050428">
    <property type="entry name" value="TCS_sensor_his_kinase"/>
</dbReference>
<feature type="domain" description="HAMP" evidence="13">
    <location>
        <begin position="185"/>
        <end position="236"/>
    </location>
</feature>
<dbReference type="OrthoDB" id="8673316at2"/>
<evidence type="ECO:0000256" key="6">
    <source>
        <dbReference type="ARBA" id="ARBA00022692"/>
    </source>
</evidence>
<evidence type="ECO:0000256" key="5">
    <source>
        <dbReference type="ARBA" id="ARBA00022679"/>
    </source>
</evidence>
<dbReference type="InterPro" id="IPR005467">
    <property type="entry name" value="His_kinase_dom"/>
</dbReference>
<dbReference type="Gene3D" id="1.10.287.130">
    <property type="match status" value="1"/>
</dbReference>
<evidence type="ECO:0000256" key="9">
    <source>
        <dbReference type="ARBA" id="ARBA00023012"/>
    </source>
</evidence>
<dbReference type="SUPFAM" id="SSF55874">
    <property type="entry name" value="ATPase domain of HSP90 chaperone/DNA topoisomerase II/histidine kinase"/>
    <property type="match status" value="1"/>
</dbReference>
<dbReference type="Gene3D" id="3.30.565.10">
    <property type="entry name" value="Histidine kinase-like ATPase, C-terminal domain"/>
    <property type="match status" value="1"/>
</dbReference>
<keyword evidence="8 11" id="KW-1133">Transmembrane helix</keyword>
<dbReference type="Proteomes" id="UP000030826">
    <property type="component" value="Unassembled WGS sequence"/>
</dbReference>
<evidence type="ECO:0000313" key="14">
    <source>
        <dbReference type="EMBL" id="KHJ55779.1"/>
    </source>
</evidence>
<keyword evidence="6 11" id="KW-0812">Transmembrane</keyword>
<dbReference type="SMART" id="SM00388">
    <property type="entry name" value="HisKA"/>
    <property type="match status" value="1"/>
</dbReference>
<sequence>MAADGFSIRRRILWLAIALLLGAALALVVFVLDYARRSSDTAYDRLLSASAFTIAGAVQAEAGRVTVELPLASFAMFSDDDRVFYSVAGPDGGFVTGYPELGKNLPPATDSEPDYADIDFRGELVRVATVGRLVSTASGTGWVTIRVAETKGERAVLAREILGNALLPIVAMTLLAIALVWFAIGRAFRPLTVLERNLNRRTPDDLSPVAEIVPVEVRRLVDALNDFIARLRQTTERLGALVAEAAHEVRTPLASLRAQAEVALSEDDPAMLRGRVQRIHQGAVQASHLVNQLLMDATVAHRLEARRIDPVQLGDIVGEVVGRLSPDLAERLDVDMPRAARELVIDMDRVVLREMLRNLIDNALIYAPGPVLVEAEADDGAAILSVIDHGPGIAPGERQAVTERFRRGSASEGTSGSGLGLAIVARVAAAAGGRFLLDDTPGGGLTARVRLPARRATAALAALFLAAGLLAAAPGPARALETYSAPSGRTGEVLTILGTTDTPLFRPLVEGFQRIWPHVTVAYEEGETLPIYLEVAEARADPKPDLVMSSATDLQVKLANDGFAQAHEPPNLAALPRWAQWRREVFGFTFEPAVIVYNPDLVTEDEVPRTRSALAELLERFPERFAGKVATYDIATSGVGHLLAAQDQTISSYFWRLASAFGHADAQLSGSSPDILDRVEGGELALGYNVLGSYALARQAAGHRIGVVVPDDYVLVLTRTLLIPEGAPRADLARAFIDFALSPEGQSILAGPTALGAVIPGSSGAFTAERIAALGRGAVQPIALGPGLLVALDRQRRARFLETWLEIVGP</sequence>
<evidence type="ECO:0000256" key="4">
    <source>
        <dbReference type="ARBA" id="ARBA00022553"/>
    </source>
</evidence>
<dbReference type="EMBL" id="JRFJ01000001">
    <property type="protein sequence ID" value="KHJ55779.1"/>
    <property type="molecule type" value="Genomic_DNA"/>
</dbReference>
<dbReference type="EC" id="2.7.13.3" evidence="3"/>
<dbReference type="InterPro" id="IPR036890">
    <property type="entry name" value="HATPase_C_sf"/>
</dbReference>
<dbReference type="Pfam" id="PF00512">
    <property type="entry name" value="HisKA"/>
    <property type="match status" value="1"/>
</dbReference>
<evidence type="ECO:0000259" key="12">
    <source>
        <dbReference type="PROSITE" id="PS50109"/>
    </source>
</evidence>
<evidence type="ECO:0000259" key="13">
    <source>
        <dbReference type="PROSITE" id="PS50885"/>
    </source>
</evidence>
<dbReference type="GO" id="GO:0005886">
    <property type="term" value="C:plasma membrane"/>
    <property type="evidence" value="ECO:0007669"/>
    <property type="project" value="TreeGrafter"/>
</dbReference>
<keyword evidence="10 11" id="KW-0472">Membrane</keyword>
<evidence type="ECO:0000256" key="1">
    <source>
        <dbReference type="ARBA" id="ARBA00000085"/>
    </source>
</evidence>
<dbReference type="STRING" id="370622.LA66_03875"/>
<comment type="subcellular location">
    <subcellularLocation>
        <location evidence="2">Membrane</location>
    </subcellularLocation>
</comment>
<dbReference type="SUPFAM" id="SSF47384">
    <property type="entry name" value="Homodimeric domain of signal transducing histidine kinase"/>
    <property type="match status" value="1"/>
</dbReference>
<dbReference type="CDD" id="cd00082">
    <property type="entry name" value="HisKA"/>
    <property type="match status" value="1"/>
</dbReference>
<gene>
    <name evidence="14" type="ORF">LA66_03875</name>
</gene>
<dbReference type="Pfam" id="PF08521">
    <property type="entry name" value="2CSK_N"/>
    <property type="match status" value="1"/>
</dbReference>
<protein>
    <recommendedName>
        <fullName evidence="3">histidine kinase</fullName>
        <ecNumber evidence="3">2.7.13.3</ecNumber>
    </recommendedName>
</protein>
<keyword evidence="9" id="KW-0902">Two-component regulatory system</keyword>
<dbReference type="AlphaFoldDB" id="A0A0B1Q5V6"/>
<dbReference type="RefSeq" id="WP_039188831.1">
    <property type="nucleotide sequence ID" value="NZ_JRFJ01000001.1"/>
</dbReference>
<evidence type="ECO:0000256" key="3">
    <source>
        <dbReference type="ARBA" id="ARBA00012438"/>
    </source>
</evidence>
<evidence type="ECO:0000313" key="15">
    <source>
        <dbReference type="Proteomes" id="UP000030826"/>
    </source>
</evidence>
<evidence type="ECO:0000256" key="7">
    <source>
        <dbReference type="ARBA" id="ARBA00022777"/>
    </source>
</evidence>
<evidence type="ECO:0000256" key="11">
    <source>
        <dbReference type="SAM" id="Phobius"/>
    </source>
</evidence>
<accession>A0A0B1Q5V6</accession>
<reference evidence="14 15" key="1">
    <citation type="submission" date="2014-09" db="EMBL/GenBank/DDBJ databases">
        <title>Isolation and characterization of Aurantimonas altamirensis ON-56566 from clinical sample following a dog bite.</title>
        <authorList>
            <person name="Eshaghi A."/>
            <person name="Li A."/>
            <person name="Shahinas D."/>
            <person name="Bahn P."/>
            <person name="Kus J.V."/>
            <person name="Patel S.N."/>
        </authorList>
    </citation>
    <scope>NUCLEOTIDE SEQUENCE [LARGE SCALE GENOMIC DNA]</scope>
    <source>
        <strain evidence="14 15">ON-56566</strain>
    </source>
</reference>
<dbReference type="InterPro" id="IPR003594">
    <property type="entry name" value="HATPase_dom"/>
</dbReference>
<comment type="catalytic activity">
    <reaction evidence="1">
        <text>ATP + protein L-histidine = ADP + protein N-phospho-L-histidine.</text>
        <dbReference type="EC" id="2.7.13.3"/>
    </reaction>
</comment>
<dbReference type="Pfam" id="PF13343">
    <property type="entry name" value="SBP_bac_6"/>
    <property type="match status" value="1"/>
</dbReference>
<dbReference type="InterPro" id="IPR003661">
    <property type="entry name" value="HisK_dim/P_dom"/>
</dbReference>
<evidence type="ECO:0000256" key="8">
    <source>
        <dbReference type="ARBA" id="ARBA00022989"/>
    </source>
</evidence>
<dbReference type="InterPro" id="IPR036097">
    <property type="entry name" value="HisK_dim/P_sf"/>
</dbReference>
<evidence type="ECO:0000256" key="2">
    <source>
        <dbReference type="ARBA" id="ARBA00004370"/>
    </source>
</evidence>
<keyword evidence="7" id="KW-0418">Kinase</keyword>
<dbReference type="PANTHER" id="PTHR45436:SF1">
    <property type="entry name" value="SENSOR PROTEIN QSEC"/>
    <property type="match status" value="1"/>
</dbReference>
<evidence type="ECO:0000256" key="10">
    <source>
        <dbReference type="ARBA" id="ARBA00023136"/>
    </source>
</evidence>
<dbReference type="InterPro" id="IPR013727">
    <property type="entry name" value="2CSK_N"/>
</dbReference>